<keyword evidence="4" id="KW-1185">Reference proteome</keyword>
<proteinExistence type="predicted"/>
<protein>
    <submittedName>
        <fullName evidence="3">Helix-turn-helix transcriptional regulator</fullName>
    </submittedName>
</protein>
<dbReference type="Pfam" id="PF01381">
    <property type="entry name" value="HTH_3"/>
    <property type="match status" value="1"/>
</dbReference>
<dbReference type="InterPro" id="IPR010982">
    <property type="entry name" value="Lambda_DNA-bd_dom_sf"/>
</dbReference>
<evidence type="ECO:0000313" key="4">
    <source>
        <dbReference type="Proteomes" id="UP000663981"/>
    </source>
</evidence>
<dbReference type="PANTHER" id="PTHR46558">
    <property type="entry name" value="TRACRIPTIONAL REGULATORY PROTEIN-RELATED-RELATED"/>
    <property type="match status" value="1"/>
</dbReference>
<dbReference type="PANTHER" id="PTHR46558:SF11">
    <property type="entry name" value="HTH-TYPE TRANSCRIPTIONAL REGULATOR XRE"/>
    <property type="match status" value="1"/>
</dbReference>
<dbReference type="CDD" id="cd00093">
    <property type="entry name" value="HTH_XRE"/>
    <property type="match status" value="1"/>
</dbReference>
<comment type="caution">
    <text evidence="3">The sequence shown here is derived from an EMBL/GenBank/DDBJ whole genome shotgun (WGS) entry which is preliminary data.</text>
</comment>
<sequence>MLGERLKKLRGKVPQEEAAKKIGISRARLSHYETGRSEPDSEMLGKLADFYNVTTDYLITGKEGSSIKYDIKDEILISPDDLKVLEEIKKHPTLFHDLSTNPQKKIKQLIKMWEFIKKDLEDDDEDDDIIED</sequence>
<dbReference type="SUPFAM" id="SSF47413">
    <property type="entry name" value="lambda repressor-like DNA-binding domains"/>
    <property type="match status" value="1"/>
</dbReference>
<dbReference type="InterPro" id="IPR001387">
    <property type="entry name" value="Cro/C1-type_HTH"/>
</dbReference>
<reference evidence="3 4" key="1">
    <citation type="submission" date="2021-03" db="EMBL/GenBank/DDBJ databases">
        <title>Whole genome sequence of Metabacillus bambusae BG109.</title>
        <authorList>
            <person name="Jeong J.W."/>
        </authorList>
    </citation>
    <scope>NUCLEOTIDE SEQUENCE [LARGE SCALE GENOMIC DNA]</scope>
    <source>
        <strain evidence="3 4">BG109</strain>
    </source>
</reference>
<dbReference type="Gene3D" id="1.10.260.40">
    <property type="entry name" value="lambda repressor-like DNA-binding domains"/>
    <property type="match status" value="1"/>
</dbReference>
<evidence type="ECO:0000259" key="2">
    <source>
        <dbReference type="PROSITE" id="PS50943"/>
    </source>
</evidence>
<gene>
    <name evidence="3" type="ORF">I7822_22005</name>
</gene>
<dbReference type="RefSeq" id="WP_207981218.1">
    <property type="nucleotide sequence ID" value="NZ_JAGDEL010000021.1"/>
</dbReference>
<dbReference type="PROSITE" id="PS50943">
    <property type="entry name" value="HTH_CROC1"/>
    <property type="match status" value="1"/>
</dbReference>
<accession>A0ABS3N7R9</accession>
<evidence type="ECO:0000313" key="3">
    <source>
        <dbReference type="EMBL" id="MBO1514302.1"/>
    </source>
</evidence>
<dbReference type="SMART" id="SM00530">
    <property type="entry name" value="HTH_XRE"/>
    <property type="match status" value="1"/>
</dbReference>
<dbReference type="EMBL" id="JAGDEL010000021">
    <property type="protein sequence ID" value="MBO1514302.1"/>
    <property type="molecule type" value="Genomic_DNA"/>
</dbReference>
<feature type="domain" description="HTH cro/C1-type" evidence="2">
    <location>
        <begin position="15"/>
        <end position="58"/>
    </location>
</feature>
<organism evidence="3 4">
    <name type="scientific">Metabacillus bambusae</name>
    <dbReference type="NCBI Taxonomy" id="2795218"/>
    <lineage>
        <taxon>Bacteria</taxon>
        <taxon>Bacillati</taxon>
        <taxon>Bacillota</taxon>
        <taxon>Bacilli</taxon>
        <taxon>Bacillales</taxon>
        <taxon>Bacillaceae</taxon>
        <taxon>Metabacillus</taxon>
    </lineage>
</organism>
<keyword evidence="1" id="KW-0238">DNA-binding</keyword>
<evidence type="ECO:0000256" key="1">
    <source>
        <dbReference type="ARBA" id="ARBA00023125"/>
    </source>
</evidence>
<name>A0ABS3N7R9_9BACI</name>
<dbReference type="Proteomes" id="UP000663981">
    <property type="component" value="Unassembled WGS sequence"/>
</dbReference>